<proteinExistence type="predicted"/>
<evidence type="ECO:0000313" key="2">
    <source>
        <dbReference type="EMBL" id="CAB3978135.1"/>
    </source>
</evidence>
<evidence type="ECO:0000259" key="1">
    <source>
        <dbReference type="Pfam" id="PF03372"/>
    </source>
</evidence>
<accession>A0A7D9D9V3</accession>
<organism evidence="2 3">
    <name type="scientific">Paramuricea clavata</name>
    <name type="common">Red gorgonian</name>
    <name type="synonym">Violescent sea-whip</name>
    <dbReference type="NCBI Taxonomy" id="317549"/>
    <lineage>
        <taxon>Eukaryota</taxon>
        <taxon>Metazoa</taxon>
        <taxon>Cnidaria</taxon>
        <taxon>Anthozoa</taxon>
        <taxon>Octocorallia</taxon>
        <taxon>Malacalcyonacea</taxon>
        <taxon>Plexauridae</taxon>
        <taxon>Paramuricea</taxon>
    </lineage>
</organism>
<evidence type="ECO:0000313" key="3">
    <source>
        <dbReference type="Proteomes" id="UP001152795"/>
    </source>
</evidence>
<dbReference type="Gene3D" id="3.60.10.10">
    <property type="entry name" value="Endonuclease/exonuclease/phosphatase"/>
    <property type="match status" value="1"/>
</dbReference>
<dbReference type="InterPro" id="IPR005135">
    <property type="entry name" value="Endo/exonuclease/phosphatase"/>
</dbReference>
<keyword evidence="3" id="KW-1185">Reference proteome</keyword>
<dbReference type="Proteomes" id="UP001152795">
    <property type="component" value="Unassembled WGS sequence"/>
</dbReference>
<dbReference type="InterPro" id="IPR036691">
    <property type="entry name" value="Endo/exonu/phosph_ase_sf"/>
</dbReference>
<dbReference type="GO" id="GO:0003824">
    <property type="term" value="F:catalytic activity"/>
    <property type="evidence" value="ECO:0007669"/>
    <property type="project" value="InterPro"/>
</dbReference>
<name>A0A7D9D9V3_PARCT</name>
<protein>
    <recommendedName>
        <fullName evidence="1">Endonuclease/exonuclease/phosphatase domain-containing protein</fullName>
    </recommendedName>
</protein>
<dbReference type="Pfam" id="PF03372">
    <property type="entry name" value="Exo_endo_phos"/>
    <property type="match status" value="1"/>
</dbReference>
<dbReference type="AlphaFoldDB" id="A0A7D9D9V3"/>
<dbReference type="SUPFAM" id="SSF56219">
    <property type="entry name" value="DNase I-like"/>
    <property type="match status" value="1"/>
</dbReference>
<reference evidence="2" key="1">
    <citation type="submission" date="2020-04" db="EMBL/GenBank/DDBJ databases">
        <authorList>
            <person name="Alioto T."/>
            <person name="Alioto T."/>
            <person name="Gomez Garrido J."/>
        </authorList>
    </citation>
    <scope>NUCLEOTIDE SEQUENCE</scope>
    <source>
        <strain evidence="2">A484AB</strain>
    </source>
</reference>
<sequence length="483" mass="55946">MAKHFLKFASWNIEGLLSKIDDSEFISKLHKFDLVSLVETWLPHEICNINIDGFHSFSKCRKTVSQNSRRSSGGITILVKSTLKKGIKFLDKESSEEFVWYKLDKTFFNLKHDIFICTVYIPPQNSSRESRLNTDHFENLQNNIYKFASKGNIILCGDFNARIGVVEDFVDNKFLEDDKYITPSLDQRYSKDHHVNAYGKSLIDLCIGNGMAVLNGRTNGDLLGQFTCQTYNGASVVDYVVISHSLLSFVVGFNVEDITEFSHHSCLSFILQIKYPQNSGDTFKLTPHIKSFIWNESQKDALRECMSSNEVENKLESLFFQHKGVSSDEATYTDILVANFSEILSDTSQKVLNIKRQKKKIKKGNTKMRQEWYDENCHNLKKNLRNLGSVLSKFPNDIYLRHLFFAKKKEYKRTVKKQKRQFHNSILNKIELLSENNPKDFWKLVNSIKAQKPRTSHEILPSEWFDYFKNLNKININTEVASS</sequence>
<feature type="domain" description="Endonuclease/exonuclease/phosphatase" evidence="1">
    <location>
        <begin position="9"/>
        <end position="251"/>
    </location>
</feature>
<dbReference type="OrthoDB" id="8063529at2759"/>
<gene>
    <name evidence="2" type="ORF">PACLA_8A055488</name>
</gene>
<dbReference type="EMBL" id="CACRXK020000090">
    <property type="protein sequence ID" value="CAB3978135.1"/>
    <property type="molecule type" value="Genomic_DNA"/>
</dbReference>
<comment type="caution">
    <text evidence="2">The sequence shown here is derived from an EMBL/GenBank/DDBJ whole genome shotgun (WGS) entry which is preliminary data.</text>
</comment>